<keyword evidence="5 6" id="KW-0472">Membrane</keyword>
<dbReference type="Proteomes" id="UP001320420">
    <property type="component" value="Unassembled WGS sequence"/>
</dbReference>
<keyword evidence="4 6" id="KW-1133">Transmembrane helix</keyword>
<keyword evidence="3 6" id="KW-0812">Transmembrane</keyword>
<feature type="transmembrane region" description="Helical" evidence="6">
    <location>
        <begin position="319"/>
        <end position="338"/>
    </location>
</feature>
<feature type="transmembrane region" description="Helical" evidence="6">
    <location>
        <begin position="391"/>
        <end position="411"/>
    </location>
</feature>
<evidence type="ECO:0000256" key="3">
    <source>
        <dbReference type="ARBA" id="ARBA00022692"/>
    </source>
</evidence>
<feature type="domain" description="Major facilitator superfamily (MFS) profile" evidence="7">
    <location>
        <begin position="1"/>
        <end position="418"/>
    </location>
</feature>
<comment type="caution">
    <text evidence="8">The sequence shown here is derived from an EMBL/GenBank/DDBJ whole genome shotgun (WGS) entry which is preliminary data.</text>
</comment>
<evidence type="ECO:0000256" key="6">
    <source>
        <dbReference type="SAM" id="Phobius"/>
    </source>
</evidence>
<accession>A0AAN9YLX0</accession>
<dbReference type="PROSITE" id="PS00216">
    <property type="entry name" value="SUGAR_TRANSPORT_1"/>
    <property type="match status" value="1"/>
</dbReference>
<organism evidence="8 9">
    <name type="scientific">Diatrype stigma</name>
    <dbReference type="NCBI Taxonomy" id="117547"/>
    <lineage>
        <taxon>Eukaryota</taxon>
        <taxon>Fungi</taxon>
        <taxon>Dikarya</taxon>
        <taxon>Ascomycota</taxon>
        <taxon>Pezizomycotina</taxon>
        <taxon>Sordariomycetes</taxon>
        <taxon>Xylariomycetidae</taxon>
        <taxon>Xylariales</taxon>
        <taxon>Diatrypaceae</taxon>
        <taxon>Diatrype</taxon>
    </lineage>
</organism>
<comment type="similarity">
    <text evidence="2">Belongs to the major facilitator superfamily. Sugar transporter (TC 2.A.1.1) family.</text>
</comment>
<dbReference type="PROSITE" id="PS50850">
    <property type="entry name" value="MFS"/>
    <property type="match status" value="1"/>
</dbReference>
<dbReference type="InterPro" id="IPR005829">
    <property type="entry name" value="Sugar_transporter_CS"/>
</dbReference>
<comment type="subcellular location">
    <subcellularLocation>
        <location evidence="1">Membrane</location>
        <topology evidence="1">Multi-pass membrane protein</topology>
    </subcellularLocation>
</comment>
<reference evidence="8 9" key="1">
    <citation type="submission" date="2024-02" db="EMBL/GenBank/DDBJ databases">
        <title>De novo assembly and annotation of 12 fungi associated with fruit tree decline syndrome in Ontario, Canada.</title>
        <authorList>
            <person name="Sulman M."/>
            <person name="Ellouze W."/>
            <person name="Ilyukhin E."/>
        </authorList>
    </citation>
    <scope>NUCLEOTIDE SEQUENCE [LARGE SCALE GENOMIC DNA]</scope>
    <source>
        <strain evidence="8 9">M11/M66-122</strain>
    </source>
</reference>
<name>A0AAN9YLX0_9PEZI</name>
<feature type="transmembrane region" description="Helical" evidence="6">
    <location>
        <begin position="115"/>
        <end position="138"/>
    </location>
</feature>
<gene>
    <name evidence="8" type="ORF">SLS62_007887</name>
</gene>
<dbReference type="PANTHER" id="PTHR48022:SF22">
    <property type="entry name" value="MAJOR FACILITATOR SUPERFAMILY (MFS) PROFILE DOMAIN-CONTAINING PROTEIN"/>
    <property type="match status" value="1"/>
</dbReference>
<feature type="transmembrane region" description="Helical" evidence="6">
    <location>
        <begin position="285"/>
        <end position="307"/>
    </location>
</feature>
<dbReference type="AlphaFoldDB" id="A0AAN9YLX0"/>
<protein>
    <recommendedName>
        <fullName evidence="7">Major facilitator superfamily (MFS) profile domain-containing protein</fullName>
    </recommendedName>
</protein>
<dbReference type="InterPro" id="IPR020846">
    <property type="entry name" value="MFS_dom"/>
</dbReference>
<feature type="transmembrane region" description="Helical" evidence="6">
    <location>
        <begin position="80"/>
        <end position="103"/>
    </location>
</feature>
<evidence type="ECO:0000313" key="9">
    <source>
        <dbReference type="Proteomes" id="UP001320420"/>
    </source>
</evidence>
<dbReference type="PANTHER" id="PTHR48022">
    <property type="entry name" value="PLASTIDIC GLUCOSE TRANSPORTER 4"/>
    <property type="match status" value="1"/>
</dbReference>
<evidence type="ECO:0000313" key="8">
    <source>
        <dbReference type="EMBL" id="KAK7750138.1"/>
    </source>
</evidence>
<dbReference type="GO" id="GO:0016020">
    <property type="term" value="C:membrane"/>
    <property type="evidence" value="ECO:0007669"/>
    <property type="project" value="UniProtKB-SubCell"/>
</dbReference>
<feature type="transmembrane region" description="Helical" evidence="6">
    <location>
        <begin position="56"/>
        <end position="74"/>
    </location>
</feature>
<dbReference type="SUPFAM" id="SSF103473">
    <property type="entry name" value="MFS general substrate transporter"/>
    <property type="match status" value="1"/>
</dbReference>
<dbReference type="GO" id="GO:0005351">
    <property type="term" value="F:carbohydrate:proton symporter activity"/>
    <property type="evidence" value="ECO:0007669"/>
    <property type="project" value="TreeGrafter"/>
</dbReference>
<dbReference type="InterPro" id="IPR050360">
    <property type="entry name" value="MFS_Sugar_Transporters"/>
</dbReference>
<evidence type="ECO:0000256" key="1">
    <source>
        <dbReference type="ARBA" id="ARBA00004141"/>
    </source>
</evidence>
<dbReference type="InterPro" id="IPR005828">
    <property type="entry name" value="MFS_sugar_transport-like"/>
</dbReference>
<dbReference type="EMBL" id="JAKJXP020000069">
    <property type="protein sequence ID" value="KAK7750138.1"/>
    <property type="molecule type" value="Genomic_DNA"/>
</dbReference>
<sequence length="449" mass="49531">MTSFDNQAGSIVLGIPQFRKDFGTPYEGDYDVVNGRRSAIGSLCAGAIADRVGRKWTYALLYVLVVAGITLELFSTTNEIFFAGKFIASFANGSFIAISMTYIGEIAPVRLRGILTAAAPIAFAVGSFIVSLIVYRTGVRTDRWAYRTIFASQYAVTVLGMLLLPAMPESPWWLIGQEKDAKAERSLCRLGYSPEETKKRITIVFDNLQKARDEADGTSYFECFRKTNLRRTIISVAPLTIQAFSATSGVLDREKLHTWYSYPSSFYVGQHNILFLVDRVGRRDLTIWGMAILTVLLCVTGGLAVAATPGAIKGIVSLLLAYCYIYNATIGATAYTILAEVATARLRAKTASMALALQNTFFVSSAFRGTFQTLQARILLTISDRLYQANLGAKVTLIFGGLSVFGTIYLWHYQPETARRSYADLDELFKENVSARRFKSYQTVASMGS</sequence>
<keyword evidence="9" id="KW-1185">Reference proteome</keyword>
<evidence type="ECO:0000259" key="7">
    <source>
        <dbReference type="PROSITE" id="PS50850"/>
    </source>
</evidence>
<dbReference type="InterPro" id="IPR036259">
    <property type="entry name" value="MFS_trans_sf"/>
</dbReference>
<dbReference type="Pfam" id="PF00083">
    <property type="entry name" value="Sugar_tr"/>
    <property type="match status" value="2"/>
</dbReference>
<evidence type="ECO:0000256" key="5">
    <source>
        <dbReference type="ARBA" id="ARBA00023136"/>
    </source>
</evidence>
<evidence type="ECO:0000256" key="2">
    <source>
        <dbReference type="ARBA" id="ARBA00010992"/>
    </source>
</evidence>
<proteinExistence type="inferred from homology"/>
<dbReference type="Gene3D" id="1.20.1250.20">
    <property type="entry name" value="MFS general substrate transporter like domains"/>
    <property type="match status" value="1"/>
</dbReference>
<evidence type="ECO:0000256" key="4">
    <source>
        <dbReference type="ARBA" id="ARBA00022989"/>
    </source>
</evidence>